<feature type="binding site" evidence="10">
    <location>
        <position position="363"/>
    </location>
    <ligand>
        <name>a divalent metal cation</name>
        <dbReference type="ChEBI" id="CHEBI:60240"/>
    </ligand>
</feature>
<feature type="binding site" evidence="10">
    <location>
        <begin position="411"/>
        <end position="413"/>
    </location>
    <ligand>
        <name>4-CDP-2-C-methyl-D-erythritol 2-phosphate</name>
        <dbReference type="ChEBI" id="CHEBI:57919"/>
    </ligand>
</feature>
<reference evidence="13 14" key="1">
    <citation type="submission" date="2018-04" db="EMBL/GenBank/DDBJ databases">
        <title>Novel Campyloabacter and Helicobacter Species and Strains.</title>
        <authorList>
            <person name="Mannion A.J."/>
            <person name="Shen Z."/>
            <person name="Fox J.G."/>
        </authorList>
    </citation>
    <scope>NUCLEOTIDE SEQUENCE [LARGE SCALE GENOMIC DNA]</scope>
    <source>
        <strain evidence="13 14">MIT 17-337</strain>
    </source>
</reference>
<keyword evidence="4 10" id="KW-0808">Transferase</keyword>
<comment type="pathway">
    <text evidence="10">Isoprenoid biosynthesis; isopentenyl diphosphate biosynthesis via DXP pathway; isopentenyl diphosphate from 1-deoxy-D-xylulose 5-phosphate: step 2/6.</text>
</comment>
<dbReference type="InterPro" id="IPR036571">
    <property type="entry name" value="MECDP_synthase_sf"/>
</dbReference>
<evidence type="ECO:0000313" key="13">
    <source>
        <dbReference type="EMBL" id="RDU67706.1"/>
    </source>
</evidence>
<dbReference type="CDD" id="cd00554">
    <property type="entry name" value="MECDP_synthase"/>
    <property type="match status" value="1"/>
</dbReference>
<feature type="binding site" evidence="10">
    <location>
        <position position="397"/>
    </location>
    <ligand>
        <name>a divalent metal cation</name>
        <dbReference type="ChEBI" id="CHEBI:60240"/>
    </ligand>
</feature>
<dbReference type="SUPFAM" id="SSF53448">
    <property type="entry name" value="Nucleotide-diphospho-sugar transferases"/>
    <property type="match status" value="1"/>
</dbReference>
<dbReference type="GO" id="GO:0046872">
    <property type="term" value="F:metal ion binding"/>
    <property type="evidence" value="ECO:0007669"/>
    <property type="project" value="UniProtKB-KW"/>
</dbReference>
<dbReference type="PROSITE" id="PS01350">
    <property type="entry name" value="ISPF"/>
    <property type="match status" value="1"/>
</dbReference>
<feature type="domain" description="2-C-methyl-D-erythritol 2,4-cyclodiphosphate synthase" evidence="12">
    <location>
        <begin position="357"/>
        <end position="509"/>
    </location>
</feature>
<feature type="binding site" evidence="10">
    <location>
        <position position="497"/>
    </location>
    <ligand>
        <name>4-CDP-2-C-methyl-D-erythritol 2-phosphate</name>
        <dbReference type="ChEBI" id="CHEBI:57919"/>
    </ligand>
</feature>
<name>A0A3D8IRZ0_9HELI</name>
<organism evidence="13 14">
    <name type="scientific">Helicobacter didelphidarum</name>
    <dbReference type="NCBI Taxonomy" id="2040648"/>
    <lineage>
        <taxon>Bacteria</taxon>
        <taxon>Pseudomonadati</taxon>
        <taxon>Campylobacterota</taxon>
        <taxon>Epsilonproteobacteria</taxon>
        <taxon>Campylobacterales</taxon>
        <taxon>Helicobacteraceae</taxon>
        <taxon>Helicobacter</taxon>
    </lineage>
</organism>
<dbReference type="EMBL" id="NXLQ01000001">
    <property type="protein sequence ID" value="RDU67706.1"/>
    <property type="molecule type" value="Genomic_DNA"/>
</dbReference>
<dbReference type="UniPathway" id="UPA00056">
    <property type="reaction ID" value="UER00093"/>
</dbReference>
<dbReference type="NCBIfam" id="TIGR00151">
    <property type="entry name" value="ispF"/>
    <property type="match status" value="1"/>
</dbReference>
<dbReference type="InterPro" id="IPR003526">
    <property type="entry name" value="MECDP_synthase"/>
</dbReference>
<feature type="binding site" evidence="10">
    <location>
        <position position="494"/>
    </location>
    <ligand>
        <name>4-CDP-2-C-methyl-D-erythritol 2-phosphate</name>
        <dbReference type="ChEBI" id="CHEBI:57919"/>
    </ligand>
</feature>
<comment type="caution">
    <text evidence="10">Lacks conserved residue(s) required for the propagation of feature annotation.</text>
</comment>
<evidence type="ECO:0000256" key="3">
    <source>
        <dbReference type="ARBA" id="ARBA00004709"/>
    </source>
</evidence>
<comment type="caution">
    <text evidence="13">The sequence shown here is derived from an EMBL/GenBank/DDBJ whole genome shotgun (WGS) entry which is preliminary data.</text>
</comment>
<dbReference type="OrthoDB" id="9804336at2"/>
<dbReference type="InterPro" id="IPR020555">
    <property type="entry name" value="MECDP_synthase_CS"/>
</dbReference>
<keyword evidence="6 10" id="KW-0479">Metal-binding</keyword>
<dbReference type="InterPro" id="IPR034683">
    <property type="entry name" value="IspD/TarI"/>
</dbReference>
<dbReference type="GO" id="GO:0016114">
    <property type="term" value="P:terpenoid biosynthetic process"/>
    <property type="evidence" value="ECO:0007669"/>
    <property type="project" value="InterPro"/>
</dbReference>
<evidence type="ECO:0000256" key="11">
    <source>
        <dbReference type="RuleBase" id="RU004395"/>
    </source>
</evidence>
<dbReference type="Gene3D" id="3.30.1330.50">
    <property type="entry name" value="2-C-methyl-D-erythritol 2,4-cyclodiphosphate synthase"/>
    <property type="match status" value="1"/>
</dbReference>
<feature type="binding site" evidence="10">
    <location>
        <begin position="363"/>
        <end position="365"/>
    </location>
    <ligand>
        <name>4-CDP-2-C-methyl-D-erythritol 2-phosphate</name>
        <dbReference type="ChEBI" id="CHEBI:57919"/>
    </ligand>
</feature>
<dbReference type="GO" id="GO:0008685">
    <property type="term" value="F:2-C-methyl-D-erythritol 2,4-cyclodiphosphate synthase activity"/>
    <property type="evidence" value="ECO:0007669"/>
    <property type="project" value="UniProtKB-UniRule"/>
</dbReference>
<comment type="catalytic activity">
    <reaction evidence="1 10 11">
        <text>4-CDP-2-C-methyl-D-erythritol 2-phosphate = 2-C-methyl-D-erythritol 2,4-cyclic diphosphate + CMP</text>
        <dbReference type="Rhea" id="RHEA:23864"/>
        <dbReference type="ChEBI" id="CHEBI:57919"/>
        <dbReference type="ChEBI" id="CHEBI:58483"/>
        <dbReference type="ChEBI" id="CHEBI:60377"/>
        <dbReference type="EC" id="4.6.1.12"/>
    </reaction>
</comment>
<evidence type="ECO:0000256" key="4">
    <source>
        <dbReference type="ARBA" id="ARBA00022679"/>
    </source>
</evidence>
<evidence type="ECO:0000256" key="10">
    <source>
        <dbReference type="HAMAP-Rule" id="MF_01520"/>
    </source>
</evidence>
<comment type="pathway">
    <text evidence="3 10">Isoprenoid biosynthesis; isopentenyl diphosphate biosynthesis via DXP pathway; isopentenyl diphosphate from 1-deoxy-D-xylulose 5-phosphate: step 4/6.</text>
</comment>
<comment type="similarity">
    <text evidence="11">Belongs to the IspF family.</text>
</comment>
<feature type="site" description="Transition state stabilizer" evidence="10">
    <location>
        <position position="389"/>
    </location>
</feature>
<gene>
    <name evidence="13" type="primary">ispF</name>
    <name evidence="10" type="synonym">ispDF</name>
    <name evidence="13" type="ORF">CQA53_00520</name>
</gene>
<feature type="site" description="Positions MEP for the nucleophilic attack" evidence="10">
    <location>
        <position position="249"/>
    </location>
</feature>
<comment type="similarity">
    <text evidence="10">In the C-terminal section; belongs to the IspF family.</text>
</comment>
<feature type="binding site" evidence="10">
    <location>
        <begin position="487"/>
        <end position="490"/>
    </location>
    <ligand>
        <name>4-CDP-2-C-methyl-D-erythritol 2-phosphate</name>
        <dbReference type="ChEBI" id="CHEBI:57919"/>
    </ligand>
</feature>
<sequence length="529" mass="59953">MKSLTLIIMAAGDSLRFCNNFNDADLVLSNSFCKSYDYPIPHAMQKPHVKKQWIRINTTPLWLYVAQSLAQKTLECIASFPTQQNEHPFNPDFKSLNQTEHHSCFSLKKIIITASPKDISYMKKLSPESLDFLISNEDSCFNAETCNQICLEHIPLLIVTGGNTRFQSLKNALQEVDSDFVLVNDCARFNTKTKALYNMLQVLEHTNCDCVAPCLNVSDTVMLCQDIQSHNKDSDILQFKQPTHTHVPRELLRLIQTPQISRTSCLLESFHLNKDFTDETSAICALPNTHLELVQGDRDMAKLTYMNDIHLLDAIYKEIIESQNPYTLQLPRQNLLSSKVVSLNFTHKNILSTSNILIGQGSDIHAFEDSKEMWLCGVRIESPYGFKAHSDGDVGIHALIDSLLGAMNHGDIGEMFPDTDSQFKNMDSKILLQEVYDYCLSTGLEIGNIDITIIAQTPHITPYKQQMQECLANILYLNKSQISIKASTAEKLGFVGRKEGVFAQCVVLLRPREITRHLNMQHFNFLKKD</sequence>
<feature type="site" description="Positions MEP for the nucleophilic attack" evidence="10">
    <location>
        <position position="302"/>
    </location>
</feature>
<comment type="similarity">
    <text evidence="10">In the N-terminal section; belongs to the IspD/TarI cytidylyltransferase family. IspD subfamily.</text>
</comment>
<feature type="region of interest" description="2-C-methyl-D-erythritol 2,4-cyclodiphosphate synthase" evidence="10">
    <location>
        <begin position="357"/>
        <end position="529"/>
    </location>
</feature>
<dbReference type="GO" id="GO:0019288">
    <property type="term" value="P:isopentenyl diphosphate biosynthetic process, methylerythritol 4-phosphate pathway"/>
    <property type="evidence" value="ECO:0007669"/>
    <property type="project" value="UniProtKB-UniRule"/>
</dbReference>
<keyword evidence="9 10" id="KW-0511">Multifunctional enzyme</keyword>
<keyword evidence="7 10" id="KW-0414">Isoprene biosynthesis</keyword>
<dbReference type="AlphaFoldDB" id="A0A3D8IRZ0"/>
<feature type="region of interest" description="2-C-methyl-D-erythritol 4-phosphate cytidylyltransferase" evidence="10">
    <location>
        <begin position="1"/>
        <end position="356"/>
    </location>
</feature>
<dbReference type="EC" id="4.6.1.12" evidence="10"/>
<feature type="binding site" evidence="10">
    <location>
        <begin position="416"/>
        <end position="420"/>
    </location>
    <ligand>
        <name>4-CDP-2-C-methyl-D-erythritol 2-phosphate</name>
        <dbReference type="ChEBI" id="CHEBI:57919"/>
    </ligand>
</feature>
<comment type="function">
    <text evidence="10">Bifunctional enzyme that catalyzes the formation of 4-diphosphocytidyl-2-C-methyl-D-erythritol from CTP and 2-C-methyl-D-erythritol 4-phosphate (MEP) (IspD), and catalyzes the conversion of 4-diphosphocytidyl-2-C-methyl-D-erythritol 2-phosphate (CDP-ME2P) to 2-C-methyl-D-erythritol 2,4-cyclodiphosphate (ME-CPP) with a corresponding release of cytidine 5-monophosphate (CMP) (IspF).</text>
</comment>
<comment type="cofactor">
    <cofactor evidence="2 10">
        <name>a divalent metal cation</name>
        <dbReference type="ChEBI" id="CHEBI:60240"/>
    </cofactor>
</comment>
<evidence type="ECO:0000256" key="8">
    <source>
        <dbReference type="ARBA" id="ARBA00023239"/>
    </source>
</evidence>
<evidence type="ECO:0000256" key="9">
    <source>
        <dbReference type="ARBA" id="ARBA00023268"/>
    </source>
</evidence>
<accession>A0A3D8IRZ0</accession>
<evidence type="ECO:0000259" key="12">
    <source>
        <dbReference type="Pfam" id="PF02542"/>
    </source>
</evidence>
<dbReference type="InterPro" id="IPR029044">
    <property type="entry name" value="Nucleotide-diphossugar_trans"/>
</dbReference>
<feature type="binding site" evidence="10">
    <location>
        <position position="365"/>
    </location>
    <ligand>
        <name>a divalent metal cation</name>
        <dbReference type="ChEBI" id="CHEBI:60240"/>
    </ligand>
</feature>
<dbReference type="PANTHER" id="PTHR43181:SF1">
    <property type="entry name" value="2-C-METHYL-D-ERYTHRITOL 2,4-CYCLODIPHOSPHATE SYNTHASE, CHLOROPLASTIC"/>
    <property type="match status" value="1"/>
</dbReference>
<feature type="site" description="Transition state stabilizer" evidence="10">
    <location>
        <position position="488"/>
    </location>
</feature>
<protein>
    <recommendedName>
        <fullName evidence="10">Bifunctional enzyme IspD/IspF</fullName>
    </recommendedName>
    <domain>
        <recommendedName>
            <fullName evidence="10">2-C-methyl-D-erythritol 4-phosphate cytidylyltransferase</fullName>
            <ecNumber evidence="10">2.7.7.60</ecNumber>
        </recommendedName>
        <alternativeName>
            <fullName evidence="10">4-diphosphocytidyl-2C-methyl-D-erythritol synthase</fullName>
        </alternativeName>
        <alternativeName>
            <fullName evidence="10">MEP cytidylyltransferase</fullName>
            <shortName evidence="10">MCT</shortName>
        </alternativeName>
    </domain>
    <domain>
        <recommendedName>
            <fullName evidence="10">2-C-methyl-D-erythritol 2,4-cyclodiphosphate synthase</fullName>
            <shortName evidence="10">MECDP-synthase</shortName>
            <shortName evidence="10">MECPP-synthase</shortName>
            <shortName evidence="10">MECPS</shortName>
            <ecNumber evidence="10">4.6.1.12</ecNumber>
        </recommendedName>
    </domain>
</protein>
<keyword evidence="5 10" id="KW-0548">Nucleotidyltransferase</keyword>
<dbReference type="HAMAP" id="MF_00107">
    <property type="entry name" value="IspF"/>
    <property type="match status" value="1"/>
</dbReference>
<dbReference type="EC" id="2.7.7.60" evidence="10"/>
<dbReference type="HAMAP" id="MF_01520">
    <property type="entry name" value="IspDF"/>
    <property type="match status" value="1"/>
</dbReference>
<keyword evidence="14" id="KW-1185">Reference proteome</keyword>
<proteinExistence type="inferred from homology"/>
<dbReference type="Pfam" id="PF01128">
    <property type="entry name" value="IspD"/>
    <property type="match status" value="1"/>
</dbReference>
<evidence type="ECO:0000256" key="5">
    <source>
        <dbReference type="ARBA" id="ARBA00022695"/>
    </source>
</evidence>
<dbReference type="Proteomes" id="UP000256379">
    <property type="component" value="Unassembled WGS sequence"/>
</dbReference>
<evidence type="ECO:0000256" key="7">
    <source>
        <dbReference type="ARBA" id="ARBA00023229"/>
    </source>
</evidence>
<dbReference type="PANTHER" id="PTHR43181">
    <property type="entry name" value="2-C-METHYL-D-ERYTHRITOL 2,4-CYCLODIPHOSPHATE SYNTHASE, CHLOROPLASTIC"/>
    <property type="match status" value="1"/>
</dbReference>
<dbReference type="InterPro" id="IPR026596">
    <property type="entry name" value="IspD/F"/>
</dbReference>
<comment type="catalytic activity">
    <reaction evidence="10">
        <text>2-C-methyl-D-erythritol 4-phosphate + CTP + H(+) = 4-CDP-2-C-methyl-D-erythritol + diphosphate</text>
        <dbReference type="Rhea" id="RHEA:13429"/>
        <dbReference type="ChEBI" id="CHEBI:15378"/>
        <dbReference type="ChEBI" id="CHEBI:33019"/>
        <dbReference type="ChEBI" id="CHEBI:37563"/>
        <dbReference type="ChEBI" id="CHEBI:57823"/>
        <dbReference type="ChEBI" id="CHEBI:58262"/>
        <dbReference type="EC" id="2.7.7.60"/>
    </reaction>
</comment>
<evidence type="ECO:0000256" key="6">
    <source>
        <dbReference type="ARBA" id="ARBA00022723"/>
    </source>
</evidence>
<feature type="site" description="Transition state stabilizer" evidence="10">
    <location>
        <position position="16"/>
    </location>
</feature>
<evidence type="ECO:0000256" key="1">
    <source>
        <dbReference type="ARBA" id="ARBA00000200"/>
    </source>
</evidence>
<feature type="binding site" evidence="10">
    <location>
        <begin position="389"/>
        <end position="390"/>
    </location>
    <ligand>
        <name>4-CDP-2-C-methyl-D-erythritol 2-phosphate</name>
        <dbReference type="ChEBI" id="CHEBI:57919"/>
    </ligand>
</feature>
<evidence type="ECO:0000313" key="14">
    <source>
        <dbReference type="Proteomes" id="UP000256379"/>
    </source>
</evidence>
<dbReference type="GO" id="GO:0050518">
    <property type="term" value="F:2-C-methyl-D-erythritol 4-phosphate cytidylyltransferase activity"/>
    <property type="evidence" value="ECO:0007669"/>
    <property type="project" value="UniProtKB-UniRule"/>
</dbReference>
<dbReference type="Pfam" id="PF02542">
    <property type="entry name" value="YgbB"/>
    <property type="match status" value="1"/>
</dbReference>
<dbReference type="Gene3D" id="3.90.550.10">
    <property type="entry name" value="Spore Coat Polysaccharide Biosynthesis Protein SpsA, Chain A"/>
    <property type="match status" value="1"/>
</dbReference>
<dbReference type="SUPFAM" id="SSF69765">
    <property type="entry name" value="IpsF-like"/>
    <property type="match status" value="1"/>
</dbReference>
<evidence type="ECO:0000256" key="2">
    <source>
        <dbReference type="ARBA" id="ARBA00001968"/>
    </source>
</evidence>
<feature type="site" description="Transition state stabilizer" evidence="10">
    <location>
        <position position="51"/>
    </location>
</feature>
<keyword evidence="8 10" id="KW-0456">Lyase</keyword>